<name>A0A1G2PTI0_9BACT</name>
<evidence type="ECO:0000313" key="3">
    <source>
        <dbReference type="EMBL" id="OHA51625.1"/>
    </source>
</evidence>
<comment type="caution">
    <text evidence="3">The sequence shown here is derived from an EMBL/GenBank/DDBJ whole genome shotgun (WGS) entry which is preliminary data.</text>
</comment>
<dbReference type="Proteomes" id="UP000176951">
    <property type="component" value="Unassembled WGS sequence"/>
</dbReference>
<evidence type="ECO:0000256" key="2">
    <source>
        <dbReference type="SAM" id="Phobius"/>
    </source>
</evidence>
<sequence length="151" mass="16378">MVLPILATAATRVASAGKASAQAKKVSSLQQETLRRAAELNSSRKRDQEREQSQHNYTTQAAERRLRQKVTGKALTLLTGGMGLPLGFFGGRIIGTLAKGMDLGISDIFKLIFLILGLVVLSPLLIILFLPLSPLIFAFSLISTVTLFVRK</sequence>
<keyword evidence="2" id="KW-0472">Membrane</keyword>
<gene>
    <name evidence="3" type="ORF">A3A97_04400</name>
</gene>
<protein>
    <submittedName>
        <fullName evidence="3">Uncharacterized protein</fullName>
    </submittedName>
</protein>
<reference evidence="3 4" key="1">
    <citation type="journal article" date="2016" name="Nat. Commun.">
        <title>Thousands of microbial genomes shed light on interconnected biogeochemical processes in an aquifer system.</title>
        <authorList>
            <person name="Anantharaman K."/>
            <person name="Brown C.T."/>
            <person name="Hug L.A."/>
            <person name="Sharon I."/>
            <person name="Castelle C.J."/>
            <person name="Probst A.J."/>
            <person name="Thomas B.C."/>
            <person name="Singh A."/>
            <person name="Wilkins M.J."/>
            <person name="Karaoz U."/>
            <person name="Brodie E.L."/>
            <person name="Williams K.H."/>
            <person name="Hubbard S.S."/>
            <person name="Banfield J.F."/>
        </authorList>
    </citation>
    <scope>NUCLEOTIDE SEQUENCE [LARGE SCALE GENOMIC DNA]</scope>
</reference>
<feature type="compositionally biased region" description="Basic and acidic residues" evidence="1">
    <location>
        <begin position="38"/>
        <end position="53"/>
    </location>
</feature>
<feature type="region of interest" description="Disordered" evidence="1">
    <location>
        <begin position="38"/>
        <end position="61"/>
    </location>
</feature>
<dbReference type="EMBL" id="MHSW01000020">
    <property type="protein sequence ID" value="OHA51625.1"/>
    <property type="molecule type" value="Genomic_DNA"/>
</dbReference>
<dbReference type="AlphaFoldDB" id="A0A1G2PTI0"/>
<feature type="transmembrane region" description="Helical" evidence="2">
    <location>
        <begin position="74"/>
        <end position="95"/>
    </location>
</feature>
<keyword evidence="2" id="KW-0812">Transmembrane</keyword>
<evidence type="ECO:0000313" key="4">
    <source>
        <dbReference type="Proteomes" id="UP000176951"/>
    </source>
</evidence>
<proteinExistence type="predicted"/>
<accession>A0A1G2PTI0</accession>
<organism evidence="3 4">
    <name type="scientific">Candidatus Terrybacteria bacterium RIFCSPLOWO2_01_FULL_40_23</name>
    <dbReference type="NCBI Taxonomy" id="1802366"/>
    <lineage>
        <taxon>Bacteria</taxon>
        <taxon>Candidatus Terryibacteriota</taxon>
    </lineage>
</organism>
<evidence type="ECO:0000256" key="1">
    <source>
        <dbReference type="SAM" id="MobiDB-lite"/>
    </source>
</evidence>
<feature type="transmembrane region" description="Helical" evidence="2">
    <location>
        <begin position="107"/>
        <end position="126"/>
    </location>
</feature>
<keyword evidence="2" id="KW-1133">Transmembrane helix</keyword>